<evidence type="ECO:0000256" key="7">
    <source>
        <dbReference type="ARBA" id="ARBA00062171"/>
    </source>
</evidence>
<name>A0A3G2S719_MALR7</name>
<dbReference type="SUPFAM" id="SSF46785">
    <property type="entry name" value="Winged helix' DNA-binding domain"/>
    <property type="match status" value="1"/>
</dbReference>
<dbReference type="InterPro" id="IPR036390">
    <property type="entry name" value="WH_DNA-bd_sf"/>
</dbReference>
<gene>
    <name evidence="12" type="primary">hsf1</name>
    <name evidence="12" type="ORF">DNF11_2139</name>
</gene>
<dbReference type="STRING" id="425264.A0A3G2S719"/>
<keyword evidence="13" id="KW-1185">Reference proteome</keyword>
<feature type="compositionally biased region" description="Basic and acidic residues" evidence="10">
    <location>
        <begin position="134"/>
        <end position="148"/>
    </location>
</feature>
<dbReference type="AlphaFoldDB" id="A0A3G2S719"/>
<feature type="domain" description="HSF-type DNA-binding" evidence="11">
    <location>
        <begin position="66"/>
        <end position="90"/>
    </location>
</feature>
<feature type="region of interest" description="Disordered" evidence="10">
    <location>
        <begin position="1"/>
        <end position="23"/>
    </location>
</feature>
<evidence type="ECO:0000313" key="13">
    <source>
        <dbReference type="Proteomes" id="UP000269793"/>
    </source>
</evidence>
<feature type="region of interest" description="Disordered" evidence="10">
    <location>
        <begin position="302"/>
        <end position="321"/>
    </location>
</feature>
<reference evidence="12 13" key="1">
    <citation type="submission" date="2018-10" db="EMBL/GenBank/DDBJ databases">
        <title>Complete genome sequence of Malassezia restricta CBS 7877.</title>
        <authorList>
            <person name="Morand S.C."/>
            <person name="Bertignac M."/>
            <person name="Iltis A."/>
            <person name="Kolder I."/>
            <person name="Pirovano W."/>
            <person name="Jourdain R."/>
            <person name="Clavaud C."/>
        </authorList>
    </citation>
    <scope>NUCLEOTIDE SEQUENCE [LARGE SCALE GENOMIC DNA]</scope>
    <source>
        <strain evidence="12 13">CBS 7877</strain>
    </source>
</reference>
<feature type="compositionally biased region" description="Polar residues" evidence="10">
    <location>
        <begin position="596"/>
        <end position="611"/>
    </location>
</feature>
<feature type="region of interest" description="Disordered" evidence="10">
    <location>
        <begin position="425"/>
        <end position="456"/>
    </location>
</feature>
<organism evidence="12 13">
    <name type="scientific">Malassezia restricta (strain ATCC 96810 / NBRC 103918 / CBS 7877)</name>
    <name type="common">Seborrheic dermatitis infection agent</name>
    <dbReference type="NCBI Taxonomy" id="425264"/>
    <lineage>
        <taxon>Eukaryota</taxon>
        <taxon>Fungi</taxon>
        <taxon>Dikarya</taxon>
        <taxon>Basidiomycota</taxon>
        <taxon>Ustilaginomycotina</taxon>
        <taxon>Malasseziomycetes</taxon>
        <taxon>Malasseziales</taxon>
        <taxon>Malasseziaceae</taxon>
        <taxon>Malassezia</taxon>
    </lineage>
</organism>
<evidence type="ECO:0000313" key="12">
    <source>
        <dbReference type="EMBL" id="AYO43089.1"/>
    </source>
</evidence>
<evidence type="ECO:0000256" key="3">
    <source>
        <dbReference type="ARBA" id="ARBA00023015"/>
    </source>
</evidence>
<keyword evidence="5" id="KW-0804">Transcription</keyword>
<dbReference type="PRINTS" id="PR00056">
    <property type="entry name" value="HSFDOMAIN"/>
</dbReference>
<dbReference type="PANTHER" id="PTHR10015:SF427">
    <property type="entry name" value="HEAT SHOCK FACTOR PROTEIN"/>
    <property type="match status" value="1"/>
</dbReference>
<evidence type="ECO:0000256" key="4">
    <source>
        <dbReference type="ARBA" id="ARBA00023125"/>
    </source>
</evidence>
<dbReference type="Pfam" id="PF00447">
    <property type="entry name" value="HSF_DNA-bind"/>
    <property type="match status" value="1"/>
</dbReference>
<dbReference type="InterPro" id="IPR000232">
    <property type="entry name" value="HSF_DNA-bd"/>
</dbReference>
<evidence type="ECO:0000256" key="6">
    <source>
        <dbReference type="ARBA" id="ARBA00023242"/>
    </source>
</evidence>
<dbReference type="GO" id="GO:0043565">
    <property type="term" value="F:sequence-specific DNA binding"/>
    <property type="evidence" value="ECO:0007669"/>
    <property type="project" value="InterPro"/>
</dbReference>
<evidence type="ECO:0000256" key="2">
    <source>
        <dbReference type="ARBA" id="ARBA00006403"/>
    </source>
</evidence>
<dbReference type="OrthoDB" id="60033at2759"/>
<dbReference type="Gene3D" id="1.10.10.10">
    <property type="entry name" value="Winged helix-like DNA-binding domain superfamily/Winged helix DNA-binding domain"/>
    <property type="match status" value="1"/>
</dbReference>
<comment type="similarity">
    <text evidence="2 8">Belongs to the HSF family.</text>
</comment>
<accession>A0A3G2S719</accession>
<keyword evidence="9" id="KW-0175">Coiled coil</keyword>
<evidence type="ECO:0000256" key="1">
    <source>
        <dbReference type="ARBA" id="ARBA00004123"/>
    </source>
</evidence>
<keyword evidence="3" id="KW-0805">Transcription regulation</keyword>
<sequence>MPNTTLQSNSSTETPQPAAMNRNNPAFLNKLRSMVDDPNTDELIRWSPAGDTFLVPNHVRFGEEVLPRFFKHNNFSSFVRQLNMYGFHKVPHLQQGALKSDQPSQNELWEFSNQCFHRDHPDLLSKVQRKRSGKERDHHHSNSIDETNRVLNSMSGALTRGDYDMRGDSHEVSNFVGSVQMSNLLGAIQGLKNNQRTLIEELSKLQHSSQALWQQSLENRQQVQRQQDTINRILRFLASVFGSSNVGDIFSNPSSADYHNFGMPSDGSATSHDFSAQGDAFSQNAPRGPVRPQKRARLLISDTPYADPMAEDKDASNLDTEELTPVSAEQRFTEAASDTDGGSPKLGMTPTSPSSYTPDMILNGNSTDSDAWQSDQTLRNFLPESNDSSAWLANILASQGQGSNASNLDVSRLDPQLLRSLQHTINQQSTPKMPSSSKTNAPGLVSSNTRSGMSTSITPYGSLMANMPPAWRQPIPQMNEKDNLVPEEQLFHNVERLNQEAKNNMDQTNQLQNQIQTLVKNLRLEPNQARNMIENESFDSKNNTLTDSRNPGWVAPSSILGATYPSSPANLVNGVSASAQNDFDLDSFLNQFVDPVNQQSPSFDQANSLMTEESPDAPGSKNN</sequence>
<keyword evidence="12" id="KW-0346">Stress response</keyword>
<evidence type="ECO:0000256" key="8">
    <source>
        <dbReference type="RuleBase" id="RU004020"/>
    </source>
</evidence>
<dbReference type="FunFam" id="1.10.10.10:FF:000027">
    <property type="entry name" value="Heat shock transcription factor 1"/>
    <property type="match status" value="1"/>
</dbReference>
<feature type="region of interest" description="Disordered" evidence="10">
    <location>
        <begin position="595"/>
        <end position="623"/>
    </location>
</feature>
<dbReference type="PANTHER" id="PTHR10015">
    <property type="entry name" value="HEAT SHOCK TRANSCRIPTION FACTOR"/>
    <property type="match status" value="1"/>
</dbReference>
<feature type="region of interest" description="Disordered" evidence="10">
    <location>
        <begin position="269"/>
        <end position="293"/>
    </location>
</feature>
<dbReference type="PROSITE" id="PS00434">
    <property type="entry name" value="HSF_DOMAIN"/>
    <property type="match status" value="1"/>
</dbReference>
<evidence type="ECO:0000256" key="5">
    <source>
        <dbReference type="ARBA" id="ARBA00023163"/>
    </source>
</evidence>
<protein>
    <submittedName>
        <fullName evidence="12">Heat shock factor protein</fullName>
    </submittedName>
</protein>
<dbReference type="SMART" id="SM00415">
    <property type="entry name" value="HSF"/>
    <property type="match status" value="1"/>
</dbReference>
<dbReference type="Proteomes" id="UP000269793">
    <property type="component" value="Chromosome III"/>
</dbReference>
<feature type="region of interest" description="Disordered" evidence="10">
    <location>
        <begin position="332"/>
        <end position="356"/>
    </location>
</feature>
<comment type="subunit">
    <text evidence="7">Homotrimer. Homotrimerization increases the affinity of HSF1 to DNA. Interacts with transcriptional coregulator SSA1 on chromatin.</text>
</comment>
<keyword evidence="4" id="KW-0238">DNA-binding</keyword>
<keyword evidence="6" id="KW-0539">Nucleus</keyword>
<feature type="compositionally biased region" description="Polar residues" evidence="10">
    <location>
        <begin position="269"/>
        <end position="285"/>
    </location>
</feature>
<feature type="coiled-coil region" evidence="9">
    <location>
        <begin position="491"/>
        <end position="518"/>
    </location>
</feature>
<dbReference type="VEuPathDB" id="FungiDB:DNF11_2139"/>
<comment type="subcellular location">
    <subcellularLocation>
        <location evidence="1">Nucleus</location>
    </subcellularLocation>
</comment>
<dbReference type="GO" id="GO:0005634">
    <property type="term" value="C:nucleus"/>
    <property type="evidence" value="ECO:0007669"/>
    <property type="project" value="UniProtKB-SubCell"/>
</dbReference>
<dbReference type="InterPro" id="IPR036388">
    <property type="entry name" value="WH-like_DNA-bd_sf"/>
</dbReference>
<proteinExistence type="inferred from homology"/>
<evidence type="ECO:0000256" key="10">
    <source>
        <dbReference type="SAM" id="MobiDB-lite"/>
    </source>
</evidence>
<dbReference type="GO" id="GO:0003700">
    <property type="term" value="F:DNA-binding transcription factor activity"/>
    <property type="evidence" value="ECO:0007669"/>
    <property type="project" value="InterPro"/>
</dbReference>
<evidence type="ECO:0000256" key="9">
    <source>
        <dbReference type="SAM" id="Coils"/>
    </source>
</evidence>
<dbReference type="EMBL" id="CP033150">
    <property type="protein sequence ID" value="AYO43089.1"/>
    <property type="molecule type" value="Genomic_DNA"/>
</dbReference>
<evidence type="ECO:0000259" key="11">
    <source>
        <dbReference type="PROSITE" id="PS00434"/>
    </source>
</evidence>
<feature type="region of interest" description="Disordered" evidence="10">
    <location>
        <begin position="128"/>
        <end position="148"/>
    </location>
</feature>